<feature type="transmembrane region" description="Helical" evidence="7">
    <location>
        <begin position="179"/>
        <end position="203"/>
    </location>
</feature>
<dbReference type="InterPro" id="IPR051393">
    <property type="entry name" value="ABC_transporter_permease"/>
</dbReference>
<organism evidence="10 11">
    <name type="scientific">Streptomyces abyssalis</name>
    <dbReference type="NCBI Taxonomy" id="933944"/>
    <lineage>
        <taxon>Bacteria</taxon>
        <taxon>Bacillati</taxon>
        <taxon>Actinomycetota</taxon>
        <taxon>Actinomycetes</taxon>
        <taxon>Kitasatosporales</taxon>
        <taxon>Streptomycetaceae</taxon>
        <taxon>Streptomyces</taxon>
    </lineage>
</organism>
<sequence length="317" mass="34376">MSTSTSVHLGAGTGAPATGKPGGGPGSGTARWTASGMLLPFGFFYVLFLLGPLVYTAVAGFFNDSLVKDGTGEWVGTANYAEALASPEFWSSLGHTLWFTVLTTVPLILLALTLALMTDRFSRGKWFFRLAFFAPFMLPSSVISLLFMWIYADQIGLAQGVVKWFGVNAAPSWLGDPDWAMISIAAATVWWTVGFNFVIYLAALQEIPRDVYEAAAIDGAGPWQRLRLVVIPMLGRATTLVAVLQLVASLKVFDQIYMMTNGGPDDATRPSLLYIFQTGFTDGRAGYASTVALLLFVIILLISLVWFALIRRTEKEG</sequence>
<keyword evidence="11" id="KW-1185">Reference proteome</keyword>
<feature type="transmembrane region" description="Helical" evidence="7">
    <location>
        <begin position="130"/>
        <end position="152"/>
    </location>
</feature>
<dbReference type="InterPro" id="IPR000515">
    <property type="entry name" value="MetI-like"/>
</dbReference>
<dbReference type="CDD" id="cd06261">
    <property type="entry name" value="TM_PBP2"/>
    <property type="match status" value="1"/>
</dbReference>
<feature type="region of interest" description="Disordered" evidence="8">
    <location>
        <begin position="1"/>
        <end position="27"/>
    </location>
</feature>
<feature type="transmembrane region" description="Helical" evidence="7">
    <location>
        <begin position="97"/>
        <end position="118"/>
    </location>
</feature>
<dbReference type="PATRIC" id="fig|933944.5.peg.142"/>
<dbReference type="PANTHER" id="PTHR30193">
    <property type="entry name" value="ABC TRANSPORTER PERMEASE PROTEIN"/>
    <property type="match status" value="1"/>
</dbReference>
<evidence type="ECO:0000313" key="11">
    <source>
        <dbReference type="Proteomes" id="UP000176087"/>
    </source>
</evidence>
<comment type="similarity">
    <text evidence="7">Belongs to the binding-protein-dependent transport system permease family.</text>
</comment>
<keyword evidence="4 7" id="KW-0812">Transmembrane</keyword>
<evidence type="ECO:0000256" key="1">
    <source>
        <dbReference type="ARBA" id="ARBA00004651"/>
    </source>
</evidence>
<keyword evidence="3" id="KW-1003">Cell membrane</keyword>
<reference evidence="10 11" key="1">
    <citation type="journal article" date="2016" name="Front. Microbiol.">
        <title>Comparative Genomics Analysis of Streptomyces Species Reveals Their Adaptation to the Marine Environment and Their Diversity at the Genomic Level.</title>
        <authorList>
            <person name="Tian X."/>
            <person name="Zhang Z."/>
            <person name="Yang T."/>
            <person name="Chen M."/>
            <person name="Li J."/>
            <person name="Chen F."/>
            <person name="Yang J."/>
            <person name="Li W."/>
            <person name="Zhang B."/>
            <person name="Zhang Z."/>
            <person name="Wu J."/>
            <person name="Zhang C."/>
            <person name="Long L."/>
            <person name="Xiao J."/>
        </authorList>
    </citation>
    <scope>NUCLEOTIDE SEQUENCE [LARGE SCALE GENOMIC DNA]</scope>
    <source>
        <strain evidence="10 11">SCSIO 10390</strain>
    </source>
</reference>
<dbReference type="SUPFAM" id="SSF161098">
    <property type="entry name" value="MetI-like"/>
    <property type="match status" value="1"/>
</dbReference>
<keyword evidence="6 7" id="KW-0472">Membrane</keyword>
<evidence type="ECO:0000259" key="9">
    <source>
        <dbReference type="PROSITE" id="PS50928"/>
    </source>
</evidence>
<dbReference type="PROSITE" id="PS50928">
    <property type="entry name" value="ABC_TM1"/>
    <property type="match status" value="1"/>
</dbReference>
<dbReference type="RefSeq" id="WP_070012858.1">
    <property type="nucleotide sequence ID" value="NZ_LJGS01000044.1"/>
</dbReference>
<feature type="transmembrane region" description="Helical" evidence="7">
    <location>
        <begin position="233"/>
        <end position="253"/>
    </location>
</feature>
<evidence type="ECO:0000313" key="10">
    <source>
        <dbReference type="EMBL" id="OEU90064.1"/>
    </source>
</evidence>
<dbReference type="GO" id="GO:0055085">
    <property type="term" value="P:transmembrane transport"/>
    <property type="evidence" value="ECO:0007669"/>
    <property type="project" value="InterPro"/>
</dbReference>
<dbReference type="InterPro" id="IPR035906">
    <property type="entry name" value="MetI-like_sf"/>
</dbReference>
<comment type="caution">
    <text evidence="10">The sequence shown here is derived from an EMBL/GenBank/DDBJ whole genome shotgun (WGS) entry which is preliminary data.</text>
</comment>
<dbReference type="PANTHER" id="PTHR30193:SF41">
    <property type="entry name" value="DIACETYLCHITOBIOSE UPTAKE SYSTEM PERMEASE PROTEIN NGCF"/>
    <property type="match status" value="1"/>
</dbReference>
<proteinExistence type="inferred from homology"/>
<evidence type="ECO:0000256" key="2">
    <source>
        <dbReference type="ARBA" id="ARBA00022448"/>
    </source>
</evidence>
<feature type="transmembrane region" description="Helical" evidence="7">
    <location>
        <begin position="287"/>
        <end position="309"/>
    </location>
</feature>
<dbReference type="AlphaFoldDB" id="A0A1E7JP88"/>
<dbReference type="STRING" id="933944.AN215_10770"/>
<gene>
    <name evidence="10" type="ORF">AN215_10770</name>
</gene>
<accession>A0A1E7JP88</accession>
<dbReference type="Pfam" id="PF00528">
    <property type="entry name" value="BPD_transp_1"/>
    <property type="match status" value="1"/>
</dbReference>
<evidence type="ECO:0000256" key="3">
    <source>
        <dbReference type="ARBA" id="ARBA00022475"/>
    </source>
</evidence>
<keyword evidence="5 7" id="KW-1133">Transmembrane helix</keyword>
<feature type="transmembrane region" description="Helical" evidence="7">
    <location>
        <begin position="41"/>
        <end position="62"/>
    </location>
</feature>
<evidence type="ECO:0000256" key="4">
    <source>
        <dbReference type="ARBA" id="ARBA00022692"/>
    </source>
</evidence>
<evidence type="ECO:0000256" key="5">
    <source>
        <dbReference type="ARBA" id="ARBA00022989"/>
    </source>
</evidence>
<feature type="domain" description="ABC transmembrane type-1" evidence="9">
    <location>
        <begin position="93"/>
        <end position="306"/>
    </location>
</feature>
<evidence type="ECO:0000256" key="7">
    <source>
        <dbReference type="RuleBase" id="RU363032"/>
    </source>
</evidence>
<dbReference type="Proteomes" id="UP000176087">
    <property type="component" value="Unassembled WGS sequence"/>
</dbReference>
<keyword evidence="2 7" id="KW-0813">Transport</keyword>
<comment type="subcellular location">
    <subcellularLocation>
        <location evidence="1 7">Cell membrane</location>
        <topology evidence="1 7">Multi-pass membrane protein</topology>
    </subcellularLocation>
</comment>
<evidence type="ECO:0000256" key="8">
    <source>
        <dbReference type="SAM" id="MobiDB-lite"/>
    </source>
</evidence>
<name>A0A1E7JP88_9ACTN</name>
<dbReference type="EMBL" id="LJGT01000038">
    <property type="protein sequence ID" value="OEU90064.1"/>
    <property type="molecule type" value="Genomic_DNA"/>
</dbReference>
<protein>
    <submittedName>
        <fullName evidence="10">Sugar ABC transporter permease</fullName>
    </submittedName>
</protein>
<evidence type="ECO:0000256" key="6">
    <source>
        <dbReference type="ARBA" id="ARBA00023136"/>
    </source>
</evidence>
<dbReference type="Gene3D" id="1.10.3720.10">
    <property type="entry name" value="MetI-like"/>
    <property type="match status" value="1"/>
</dbReference>
<dbReference type="GO" id="GO:0005886">
    <property type="term" value="C:plasma membrane"/>
    <property type="evidence" value="ECO:0007669"/>
    <property type="project" value="UniProtKB-SubCell"/>
</dbReference>